<evidence type="ECO:0000313" key="9">
    <source>
        <dbReference type="Proteomes" id="UP000663828"/>
    </source>
</evidence>
<dbReference type="GO" id="GO:1990904">
    <property type="term" value="C:ribonucleoprotein complex"/>
    <property type="evidence" value="ECO:0007669"/>
    <property type="project" value="UniProtKB-KW"/>
</dbReference>
<dbReference type="GO" id="GO:0003735">
    <property type="term" value="F:structural constituent of ribosome"/>
    <property type="evidence" value="ECO:0007669"/>
    <property type="project" value="InterPro"/>
</dbReference>
<keyword evidence="2" id="KW-0689">Ribosomal protein</keyword>
<dbReference type="EMBL" id="CAJNOR010001124">
    <property type="protein sequence ID" value="CAF1080384.1"/>
    <property type="molecule type" value="Genomic_DNA"/>
</dbReference>
<evidence type="ECO:0000256" key="5">
    <source>
        <dbReference type="ARBA" id="ARBA00035330"/>
    </source>
</evidence>
<keyword evidence="3" id="KW-0687">Ribonucleoprotein</keyword>
<comment type="similarity">
    <text evidence="1">Belongs to the eukaryotic ribosomal protein eL28 family.</text>
</comment>
<evidence type="ECO:0000256" key="3">
    <source>
        <dbReference type="ARBA" id="ARBA00023274"/>
    </source>
</evidence>
<name>A0A814MNN7_ADIRI</name>
<gene>
    <name evidence="8" type="ORF">XAT740_LOCUS17289</name>
</gene>
<dbReference type="Gene3D" id="3.30.390.110">
    <property type="match status" value="1"/>
</dbReference>
<dbReference type="Proteomes" id="UP000663828">
    <property type="component" value="Unassembled WGS sequence"/>
</dbReference>
<dbReference type="FunFam" id="3.30.390.110:FF:000002">
    <property type="entry name" value="60S ribosomal protein L28"/>
    <property type="match status" value="1"/>
</dbReference>
<reference evidence="8" key="1">
    <citation type="submission" date="2021-02" db="EMBL/GenBank/DDBJ databases">
        <authorList>
            <person name="Nowell W R."/>
        </authorList>
    </citation>
    <scope>NUCLEOTIDE SEQUENCE</scope>
</reference>
<evidence type="ECO:0000259" key="7">
    <source>
        <dbReference type="Pfam" id="PF01778"/>
    </source>
</evidence>
<keyword evidence="9" id="KW-1185">Reference proteome</keyword>
<evidence type="ECO:0000256" key="1">
    <source>
        <dbReference type="ARBA" id="ARBA00007926"/>
    </source>
</evidence>
<evidence type="ECO:0000313" key="8">
    <source>
        <dbReference type="EMBL" id="CAF1080384.1"/>
    </source>
</evidence>
<feature type="domain" description="Ribosomal eL28/Mak16" evidence="7">
    <location>
        <begin position="13"/>
        <end position="127"/>
    </location>
</feature>
<evidence type="ECO:0000256" key="6">
    <source>
        <dbReference type="SAM" id="MobiDB-lite"/>
    </source>
</evidence>
<evidence type="ECO:0000256" key="4">
    <source>
        <dbReference type="ARBA" id="ARBA00035223"/>
    </source>
</evidence>
<accession>A0A814MNN7</accession>
<organism evidence="8 9">
    <name type="scientific">Adineta ricciae</name>
    <name type="common">Rotifer</name>
    <dbReference type="NCBI Taxonomy" id="249248"/>
    <lineage>
        <taxon>Eukaryota</taxon>
        <taxon>Metazoa</taxon>
        <taxon>Spiralia</taxon>
        <taxon>Gnathifera</taxon>
        <taxon>Rotifera</taxon>
        <taxon>Eurotatoria</taxon>
        <taxon>Bdelloidea</taxon>
        <taxon>Adinetida</taxon>
        <taxon>Adinetidae</taxon>
        <taxon>Adineta</taxon>
    </lineage>
</organism>
<dbReference type="InterPro" id="IPR002672">
    <property type="entry name" value="Ribosomal_eL28"/>
</dbReference>
<dbReference type="Pfam" id="PF01778">
    <property type="entry name" value="Ribosomal_L28e"/>
    <property type="match status" value="1"/>
</dbReference>
<feature type="region of interest" description="Disordered" evidence="6">
    <location>
        <begin position="132"/>
        <end position="161"/>
    </location>
</feature>
<dbReference type="InterPro" id="IPR029004">
    <property type="entry name" value="Ribosomal_eL28/Mak16"/>
</dbReference>
<comment type="caution">
    <text evidence="8">The sequence shown here is derived from an EMBL/GenBank/DDBJ whole genome shotgun (WGS) entry which is preliminary data.</text>
</comment>
<evidence type="ECO:0000256" key="2">
    <source>
        <dbReference type="ARBA" id="ARBA00022980"/>
    </source>
</evidence>
<sequence>MVRGRFEQASSHVQWMVIRNSSSFLHKRKLGTLTTEANNLKNRNTFRFNGLIHPKVVGVQTVKDGKGVLFTTGNVKNLKKPLKRFRQVKLSKDSRRTLTSIRRTIRKQRYRKDLKMAALRRASALLRGQRLAAAATTSTSATNTKRSGKSTTSNTGATTSS</sequence>
<dbReference type="GO" id="GO:0006412">
    <property type="term" value="P:translation"/>
    <property type="evidence" value="ECO:0007669"/>
    <property type="project" value="InterPro"/>
</dbReference>
<proteinExistence type="inferred from homology"/>
<dbReference type="PANTHER" id="PTHR10544">
    <property type="entry name" value="60S RIBOSOMAL PROTEIN L28"/>
    <property type="match status" value="1"/>
</dbReference>
<dbReference type="AlphaFoldDB" id="A0A814MNN7"/>
<protein>
    <recommendedName>
        <fullName evidence="4">Large ribosomal subunit protein eL28</fullName>
    </recommendedName>
    <alternativeName>
        <fullName evidence="5">60S ribosomal protein L28</fullName>
    </alternativeName>
</protein>
<dbReference type="GO" id="GO:0005840">
    <property type="term" value="C:ribosome"/>
    <property type="evidence" value="ECO:0007669"/>
    <property type="project" value="UniProtKB-KW"/>
</dbReference>